<keyword evidence="5" id="KW-1185">Reference proteome</keyword>
<keyword evidence="1" id="KW-1133">Transmembrane helix</keyword>
<protein>
    <submittedName>
        <fullName evidence="4">FecR family protein</fullName>
    </submittedName>
</protein>
<keyword evidence="1" id="KW-0812">Transmembrane</keyword>
<dbReference type="PANTHER" id="PTHR30273">
    <property type="entry name" value="PERIPLASMIC SIGNAL SENSOR AND SIGMA FACTOR ACTIVATOR FECR-RELATED"/>
    <property type="match status" value="1"/>
</dbReference>
<keyword evidence="1" id="KW-0472">Membrane</keyword>
<dbReference type="EMBL" id="SMLW01000465">
    <property type="protein sequence ID" value="MTI24907.1"/>
    <property type="molecule type" value="Genomic_DNA"/>
</dbReference>
<dbReference type="Gene3D" id="2.60.120.1440">
    <property type="match status" value="1"/>
</dbReference>
<dbReference type="Pfam" id="PF04773">
    <property type="entry name" value="FecR"/>
    <property type="match status" value="1"/>
</dbReference>
<organism evidence="4 5">
    <name type="scientific">Fulvivirga kasyanovii</name>
    <dbReference type="NCBI Taxonomy" id="396812"/>
    <lineage>
        <taxon>Bacteria</taxon>
        <taxon>Pseudomonadati</taxon>
        <taxon>Bacteroidota</taxon>
        <taxon>Cytophagia</taxon>
        <taxon>Cytophagales</taxon>
        <taxon>Fulvivirgaceae</taxon>
        <taxon>Fulvivirga</taxon>
    </lineage>
</organism>
<reference evidence="4 5" key="1">
    <citation type="submission" date="2019-02" db="EMBL/GenBank/DDBJ databases">
        <authorList>
            <person name="Goldberg S.R."/>
            <person name="Haltli B.A."/>
            <person name="Correa H."/>
            <person name="Russell K.G."/>
        </authorList>
    </citation>
    <scope>NUCLEOTIDE SEQUENCE [LARGE SCALE GENOMIC DNA]</scope>
    <source>
        <strain evidence="4 5">JCM 16186</strain>
    </source>
</reference>
<sequence length="303" mass="34253">MNNSEYDNEKLLRLINNELSKDELHQLSKDPDFQKYRAILDEVDSWTLPELDIDASYGRLKEKQEKAPAKTIQWYQSTIFKMAATFLLLAAAFAYFIVSGSSVVTYETGVAEVEEITLPDGSIVHLGASSQLSYNKDTWEDTRELRLEGTSHFDVMHMGGTPFKVHFKLGTVEVLGTAFEIKSFNDFASVMCYDGKVKVDANDSTITLTRGRGARVRGRELKGFEFQNHNWSQTITRFESTPLSVVFTTMEAQFGIKIKTDKVDLTRNFTGSYSLQDVNLALKAVCDPMNISYEVNEDTVILQ</sequence>
<dbReference type="Gene3D" id="3.55.50.30">
    <property type="match status" value="1"/>
</dbReference>
<dbReference type="Proteomes" id="UP000798808">
    <property type="component" value="Unassembled WGS sequence"/>
</dbReference>
<comment type="caution">
    <text evidence="4">The sequence shown here is derived from an EMBL/GenBank/DDBJ whole genome shotgun (WGS) entry which is preliminary data.</text>
</comment>
<evidence type="ECO:0000256" key="1">
    <source>
        <dbReference type="SAM" id="Phobius"/>
    </source>
</evidence>
<dbReference type="PANTHER" id="PTHR30273:SF2">
    <property type="entry name" value="PROTEIN FECR"/>
    <property type="match status" value="1"/>
</dbReference>
<dbReference type="RefSeq" id="WP_155170946.1">
    <property type="nucleotide sequence ID" value="NZ_BAAAFL010000010.1"/>
</dbReference>
<dbReference type="PIRSF" id="PIRSF018266">
    <property type="entry name" value="FecR"/>
    <property type="match status" value="1"/>
</dbReference>
<dbReference type="InterPro" id="IPR006860">
    <property type="entry name" value="FecR"/>
</dbReference>
<evidence type="ECO:0000259" key="3">
    <source>
        <dbReference type="Pfam" id="PF16344"/>
    </source>
</evidence>
<evidence type="ECO:0000313" key="4">
    <source>
        <dbReference type="EMBL" id="MTI24907.1"/>
    </source>
</evidence>
<evidence type="ECO:0000259" key="2">
    <source>
        <dbReference type="Pfam" id="PF04773"/>
    </source>
</evidence>
<accession>A0ABW9RLB9</accession>
<feature type="transmembrane region" description="Helical" evidence="1">
    <location>
        <begin position="79"/>
        <end position="98"/>
    </location>
</feature>
<name>A0ABW9RLB9_9BACT</name>
<gene>
    <name evidence="4" type="ORF">E1163_08140</name>
</gene>
<feature type="domain" description="FecR protein" evidence="2">
    <location>
        <begin position="105"/>
        <end position="198"/>
    </location>
</feature>
<dbReference type="InterPro" id="IPR012373">
    <property type="entry name" value="Ferrdict_sens_TM"/>
</dbReference>
<proteinExistence type="predicted"/>
<feature type="domain" description="Protein FecR C-terminal" evidence="3">
    <location>
        <begin position="237"/>
        <end position="302"/>
    </location>
</feature>
<evidence type="ECO:0000313" key="5">
    <source>
        <dbReference type="Proteomes" id="UP000798808"/>
    </source>
</evidence>
<dbReference type="Pfam" id="PF16344">
    <property type="entry name" value="FecR_C"/>
    <property type="match status" value="1"/>
</dbReference>
<dbReference type="InterPro" id="IPR032508">
    <property type="entry name" value="FecR_C"/>
</dbReference>